<proteinExistence type="predicted"/>
<evidence type="ECO:0000256" key="1">
    <source>
        <dbReference type="PROSITE-ProRule" id="PRU00042"/>
    </source>
</evidence>
<dbReference type="SMART" id="SM00355">
    <property type="entry name" value="ZnF_C2H2"/>
    <property type="match status" value="2"/>
</dbReference>
<dbReference type="PROSITE" id="PS00028">
    <property type="entry name" value="ZINC_FINGER_C2H2_1"/>
    <property type="match status" value="2"/>
</dbReference>
<evidence type="ECO:0000259" key="3">
    <source>
        <dbReference type="PROSITE" id="PS50157"/>
    </source>
</evidence>
<feature type="region of interest" description="Disordered" evidence="2">
    <location>
        <begin position="190"/>
        <end position="209"/>
    </location>
</feature>
<dbReference type="GO" id="GO:0008270">
    <property type="term" value="F:zinc ion binding"/>
    <property type="evidence" value="ECO:0007669"/>
    <property type="project" value="UniProtKB-KW"/>
</dbReference>
<feature type="domain" description="C2H2-type" evidence="3">
    <location>
        <begin position="129"/>
        <end position="157"/>
    </location>
</feature>
<feature type="compositionally biased region" description="Basic and acidic residues" evidence="2">
    <location>
        <begin position="199"/>
        <end position="209"/>
    </location>
</feature>
<feature type="compositionally biased region" description="Polar residues" evidence="2">
    <location>
        <begin position="539"/>
        <end position="548"/>
    </location>
</feature>
<protein>
    <submittedName>
        <fullName evidence="5">Reverse transcriptase</fullName>
    </submittedName>
</protein>
<feature type="domain" description="C2H2-type" evidence="3">
    <location>
        <begin position="579"/>
        <end position="607"/>
    </location>
</feature>
<keyword evidence="5" id="KW-0695">RNA-directed DNA polymerase</keyword>
<keyword evidence="5" id="KW-0808">Transferase</keyword>
<evidence type="ECO:0000313" key="5">
    <source>
        <dbReference type="EMBL" id="JAP84676.1"/>
    </source>
</evidence>
<dbReference type="PANTHER" id="PTHR19446">
    <property type="entry name" value="REVERSE TRANSCRIPTASES"/>
    <property type="match status" value="1"/>
</dbReference>
<dbReference type="PROSITE" id="PS50878">
    <property type="entry name" value="RT_POL"/>
    <property type="match status" value="1"/>
</dbReference>
<dbReference type="InterPro" id="IPR013087">
    <property type="entry name" value="Znf_C2H2_type"/>
</dbReference>
<sequence>MSLGHCPWDRASLFRGQATGPVAIPASSWCPAGNVESACLKRLKGMKRSGVQSPHAQAPDLMAEAKCGMGLPPLCRLIGLARKINKIIRNTGVSRRSSQAEEKKASSDGASGPPGGGGNDADPPGATCFSCVFCGRSFATKRGLGVHVARAHKELKNLRQDTGSETGVAGPLRQSKAIESENSQTMQTVLGQASGRRTSVLEDRRDLKDEMETDSVPIWHDAGVATHTQEPAARRGSSRYYLRSREREVLRKVPLFVQGGHTEVPSSVTPTSVCPLADPPEGASNAPVGLVKGSVADGCGVLPDRSLDAVHVAVLEGAINIPVTVAGRSTLPSASSPTAGGAEGAGAVAWEATGARPKVFPAKVVERLSCSSQVGSEGSIPFGASFFTPSAVAPAPADTVSAPVDGVFSATDAGVETGGLLSVDIDGGAGGGFDVPVGVLVGALPSAGGALSSSSLSDSVPPALSPSGGSTDSGSGFVVVAASVAGKEPSDLLSSSSELGDAHPSSCRSLARGSTPSDVIAPSSNAPTVPRSSGAVRMQNATLSSSENPPVAAGSGRPLPRQLRELVSDSSDEAIPVHHTCKDCGRAFSSLVGLSQHRRHAHFNEYNADIVITRVKPRWSKEESFLLAKKEAELTRLGVRNINQKLHFFFKTRTFDSIKSHRRDPGYRHLVAELLGTAATARSQSRHASSSAEEATADESVDVRKACLEEISRLVSTACPRGYSAPRLWEIGKQLLDGRNIAMDLNNYIRNNFYKDKRNPSRQNGPRIMACSNRKKRRQEYAQLQQMFKKDQARAAKQVLDGQLSCQVEDPDAFLQEWKGVMESRCEEAQLSFPNTATHPNRNPMRPITAQDIKYAFPAVSSSPGPDGFTAKELKSVPVVVLQLLLNILLVQKRLPVSLCSARTVFIPKVDGATSPSQFRPITVAPVLLRLLHKVLANRLQAMALLDCRQRAFVPVDGCGENVHLLGTILHEARRKRRALYMASVDIAKAFDSVTLDALLVALARKGIAEEFREYVRQFYEMASTVLTFQDNTLLVRPSRGVRQGDPLSPILFNLVVDEFLAEHCKEQIAFMCATESGELNVSGMAFADDLLLFASTPAGLQYKLHSLQIFLRARGLALNPSKCLSLAMVPAGKEKLVKVDPSVRFCVNNEFIPAAEGETTWRYLGISFSARGTLQKPIHRELKGYLDNVTKAALKPQQRLVVLRFYLLPRLYHRLILGPVSRKTLLRLDKTIRASVRNWLRLPHDVPIGAFHARIPDGGLGIPNLRTAIPYLRVRRLDALSISEYKACKKAHKMSYVQELLRQSQAMLHFKGKVIDSKKSYKKFWTSYFHGSTDGAALKEAANAPGSSAWLAEGTRFLSGREFINAVRVRFNTVPTLMRLKRGQDVTKLCRAGCDQDETLGHILQRCHRTHHTRIQRHDAIVRYAAKRCRELGFNVLEEPHYRTRQGTRIPDLVLKRDGQALVLDAQVVGGRVKLSDAHVTKSSKYMHHELCALVSRDVRPIVSTITISFRGVWAKESVDTLRDLGFIANDFKIMTIRCLQGGWRGFTVHQRMTTASSGRSGGRGDTHHTGT</sequence>
<evidence type="ECO:0000259" key="4">
    <source>
        <dbReference type="PROSITE" id="PS50878"/>
    </source>
</evidence>
<dbReference type="GO" id="GO:0003964">
    <property type="term" value="F:RNA-directed DNA polymerase activity"/>
    <property type="evidence" value="ECO:0007669"/>
    <property type="project" value="UniProtKB-KW"/>
</dbReference>
<name>A0A131Z2I9_RHIAP</name>
<feature type="region of interest" description="Disordered" evidence="2">
    <location>
        <begin position="490"/>
        <end position="558"/>
    </location>
</feature>
<dbReference type="InterPro" id="IPR043502">
    <property type="entry name" value="DNA/RNA_pol_sf"/>
</dbReference>
<keyword evidence="5" id="KW-0548">Nucleotidyltransferase</keyword>
<accession>A0A131Z2I9</accession>
<keyword evidence="1" id="KW-0862">Zinc</keyword>
<feature type="region of interest" description="Disordered" evidence="2">
    <location>
        <begin position="451"/>
        <end position="472"/>
    </location>
</feature>
<dbReference type="EMBL" id="GEDV01003881">
    <property type="protein sequence ID" value="JAP84676.1"/>
    <property type="molecule type" value="Transcribed_RNA"/>
</dbReference>
<feature type="compositionally biased region" description="Low complexity" evidence="2">
    <location>
        <begin position="490"/>
        <end position="499"/>
    </location>
</feature>
<dbReference type="InterPro" id="IPR000477">
    <property type="entry name" value="RT_dom"/>
</dbReference>
<dbReference type="SUPFAM" id="SSF56672">
    <property type="entry name" value="DNA/RNA polymerases"/>
    <property type="match status" value="1"/>
</dbReference>
<keyword evidence="1" id="KW-0479">Metal-binding</keyword>
<feature type="domain" description="Reverse transcriptase" evidence="4">
    <location>
        <begin position="888"/>
        <end position="1169"/>
    </location>
</feature>
<reference evidence="5" key="1">
    <citation type="journal article" date="2016" name="Ticks Tick Borne Dis.">
        <title>De novo assembly and annotation of the salivary gland transcriptome of Rhipicephalus appendiculatus male and female ticks during blood feeding.</title>
        <authorList>
            <person name="de Castro M.H."/>
            <person name="de Klerk D."/>
            <person name="Pienaar R."/>
            <person name="Latif A.A."/>
            <person name="Rees D.J."/>
            <person name="Mans B.J."/>
        </authorList>
    </citation>
    <scope>NUCLEOTIDE SEQUENCE</scope>
    <source>
        <tissue evidence="5">Salivary glands</tissue>
    </source>
</reference>
<dbReference type="PROSITE" id="PS50157">
    <property type="entry name" value="ZINC_FINGER_C2H2_2"/>
    <property type="match status" value="2"/>
</dbReference>
<feature type="region of interest" description="Disordered" evidence="2">
    <location>
        <begin position="92"/>
        <end position="121"/>
    </location>
</feature>
<keyword evidence="1" id="KW-0863">Zinc-finger</keyword>
<evidence type="ECO:0000256" key="2">
    <source>
        <dbReference type="SAM" id="MobiDB-lite"/>
    </source>
</evidence>
<dbReference type="CDD" id="cd01650">
    <property type="entry name" value="RT_nLTR_like"/>
    <property type="match status" value="1"/>
</dbReference>
<dbReference type="Pfam" id="PF00096">
    <property type="entry name" value="zf-C2H2"/>
    <property type="match status" value="1"/>
</dbReference>
<feature type="compositionally biased region" description="Polar residues" evidence="2">
    <location>
        <begin position="506"/>
        <end position="531"/>
    </location>
</feature>
<organism evidence="5">
    <name type="scientific">Rhipicephalus appendiculatus</name>
    <name type="common">Brown ear tick</name>
    <dbReference type="NCBI Taxonomy" id="34631"/>
    <lineage>
        <taxon>Eukaryota</taxon>
        <taxon>Metazoa</taxon>
        <taxon>Ecdysozoa</taxon>
        <taxon>Arthropoda</taxon>
        <taxon>Chelicerata</taxon>
        <taxon>Arachnida</taxon>
        <taxon>Acari</taxon>
        <taxon>Parasitiformes</taxon>
        <taxon>Ixodida</taxon>
        <taxon>Ixodoidea</taxon>
        <taxon>Ixodidae</taxon>
        <taxon>Rhipicephalinae</taxon>
        <taxon>Rhipicephalus</taxon>
        <taxon>Rhipicephalus</taxon>
    </lineage>
</organism>
<dbReference type="Pfam" id="PF00078">
    <property type="entry name" value="RVT_1"/>
    <property type="match status" value="1"/>
</dbReference>